<protein>
    <submittedName>
        <fullName evidence="8">Uncharacterized protein</fullName>
    </submittedName>
</protein>
<dbReference type="InterPro" id="IPR003877">
    <property type="entry name" value="SPRY_dom"/>
</dbReference>
<dbReference type="PROSITE" id="PS50089">
    <property type="entry name" value="ZF_RING_2"/>
    <property type="match status" value="1"/>
</dbReference>
<evidence type="ECO:0000259" key="7">
    <source>
        <dbReference type="PROSITE" id="PS50188"/>
    </source>
</evidence>
<evidence type="ECO:0000256" key="1">
    <source>
        <dbReference type="ARBA" id="ARBA00022723"/>
    </source>
</evidence>
<sequence>MDPATLQVFQQELTCPICMNFFLDPVRIDCGHNFCRSCLSLSWEEAETPMCCPMCKEMSEKTNFKTNVVLKKLASAARKYQLNQVTRLQEQVPGEQTEAAGLLTEVDKSLHYQPLSGCPQPEIHDHTMMECAAEESREKLLKEMNTLWELIQELKNNVTEEIKKTHSFKEYVSLRELMIKAQYQKLRIFLHEEEQLQLQALHREAQEISQQLKGSEMRMTQQKHQVINTYRELAEVCHKPDMELLQVSRKTELVQTLRLQGVNPELTLRNITGLREMLNNFRVDNGLRREVARRYVSFSEDLRSTIFGEEHRSAPNHSQRAESFAVWGAQTFTSGQHYWEVDVSSSSSWILGVCYDSSTSDTSNIIHFEEAFLLASLKSNNHYVLYTSVPPLTHYVKRPLSMVGVFLDCDHGTVGFYDVDKGSLIHCNVPTQFTSPLNPFFWLGPP</sequence>
<dbReference type="SMART" id="SM00184">
    <property type="entry name" value="RING"/>
    <property type="match status" value="1"/>
</dbReference>
<evidence type="ECO:0000259" key="6">
    <source>
        <dbReference type="PROSITE" id="PS50089"/>
    </source>
</evidence>
<dbReference type="Gene3D" id="2.60.120.920">
    <property type="match status" value="1"/>
</dbReference>
<dbReference type="InterPro" id="IPR013083">
    <property type="entry name" value="Znf_RING/FYVE/PHD"/>
</dbReference>
<dbReference type="GO" id="GO:0008270">
    <property type="term" value="F:zinc ion binding"/>
    <property type="evidence" value="ECO:0007669"/>
    <property type="project" value="UniProtKB-KW"/>
</dbReference>
<dbReference type="PRINTS" id="PR01407">
    <property type="entry name" value="BUTYPHLNCDUF"/>
</dbReference>
<keyword evidence="5" id="KW-0175">Coiled coil</keyword>
<dbReference type="Gene3D" id="3.30.40.10">
    <property type="entry name" value="Zinc/RING finger domain, C3HC4 (zinc finger)"/>
    <property type="match status" value="1"/>
</dbReference>
<dbReference type="InterPro" id="IPR043136">
    <property type="entry name" value="B30.2/SPRY_sf"/>
</dbReference>
<dbReference type="InterPro" id="IPR013320">
    <property type="entry name" value="ConA-like_dom_sf"/>
</dbReference>
<dbReference type="InParanoid" id="G1TMZ0"/>
<dbReference type="SUPFAM" id="SSF57850">
    <property type="entry name" value="RING/U-box"/>
    <property type="match status" value="1"/>
</dbReference>
<dbReference type="eggNOG" id="KOG2177">
    <property type="taxonomic scope" value="Eukaryota"/>
</dbReference>
<dbReference type="AlphaFoldDB" id="G1TMZ0"/>
<evidence type="ECO:0000256" key="4">
    <source>
        <dbReference type="PROSITE-ProRule" id="PRU00175"/>
    </source>
</evidence>
<dbReference type="SUPFAM" id="SSF49899">
    <property type="entry name" value="Concanavalin A-like lectins/glucanases"/>
    <property type="match status" value="1"/>
</dbReference>
<dbReference type="Pfam" id="PF15227">
    <property type="entry name" value="zf-C3HC4_4"/>
    <property type="match status" value="1"/>
</dbReference>
<feature type="domain" description="RING-type" evidence="6">
    <location>
        <begin position="15"/>
        <end position="56"/>
    </location>
</feature>
<organism evidence="8 9">
    <name type="scientific">Oryctolagus cuniculus</name>
    <name type="common">Rabbit</name>
    <dbReference type="NCBI Taxonomy" id="9986"/>
    <lineage>
        <taxon>Eukaryota</taxon>
        <taxon>Metazoa</taxon>
        <taxon>Chordata</taxon>
        <taxon>Craniata</taxon>
        <taxon>Vertebrata</taxon>
        <taxon>Euteleostomi</taxon>
        <taxon>Mammalia</taxon>
        <taxon>Eutheria</taxon>
        <taxon>Euarchontoglires</taxon>
        <taxon>Glires</taxon>
        <taxon>Lagomorpha</taxon>
        <taxon>Leporidae</taxon>
        <taxon>Oryctolagus</taxon>
    </lineage>
</organism>
<dbReference type="PROSITE" id="PS50188">
    <property type="entry name" value="B302_SPRY"/>
    <property type="match status" value="1"/>
</dbReference>
<dbReference type="SMR" id="G1TMZ0"/>
<keyword evidence="3" id="KW-0862">Zinc</keyword>
<evidence type="ECO:0000313" key="9">
    <source>
        <dbReference type="Proteomes" id="UP000001811"/>
    </source>
</evidence>
<evidence type="ECO:0000256" key="3">
    <source>
        <dbReference type="ARBA" id="ARBA00022833"/>
    </source>
</evidence>
<keyword evidence="9" id="KW-1185">Reference proteome</keyword>
<keyword evidence="1" id="KW-0479">Metal-binding</keyword>
<reference evidence="8 9" key="1">
    <citation type="journal article" date="2011" name="Nature">
        <title>A high-resolution map of human evolutionary constraint using 29 mammals.</title>
        <authorList>
            <person name="Lindblad-Toh K."/>
            <person name="Garber M."/>
            <person name="Zuk O."/>
            <person name="Lin M.F."/>
            <person name="Parker B.J."/>
            <person name="Washietl S."/>
            <person name="Kheradpour P."/>
            <person name="Ernst J."/>
            <person name="Jordan G."/>
            <person name="Mauceli E."/>
            <person name="Ward L.D."/>
            <person name="Lowe C.B."/>
            <person name="Holloway A.K."/>
            <person name="Clamp M."/>
            <person name="Gnerre S."/>
            <person name="Alfoldi J."/>
            <person name="Beal K."/>
            <person name="Chang J."/>
            <person name="Clawson H."/>
            <person name="Cuff J."/>
            <person name="Di Palma F."/>
            <person name="Fitzgerald S."/>
            <person name="Flicek P."/>
            <person name="Guttman M."/>
            <person name="Hubisz M.J."/>
            <person name="Jaffe D.B."/>
            <person name="Jungreis I."/>
            <person name="Kent W.J."/>
            <person name="Kostka D."/>
            <person name="Lara M."/>
            <person name="Martins A.L."/>
            <person name="Massingham T."/>
            <person name="Moltke I."/>
            <person name="Raney B.J."/>
            <person name="Rasmussen M.D."/>
            <person name="Robinson J."/>
            <person name="Stark A."/>
            <person name="Vilella A.J."/>
            <person name="Wen J."/>
            <person name="Xie X."/>
            <person name="Zody M.C."/>
            <person name="Baldwin J."/>
            <person name="Bloom T."/>
            <person name="Chin C.W."/>
            <person name="Heiman D."/>
            <person name="Nicol R."/>
            <person name="Nusbaum C."/>
            <person name="Young S."/>
            <person name="Wilkinson J."/>
            <person name="Worley K.C."/>
            <person name="Kovar C.L."/>
            <person name="Muzny D.M."/>
            <person name="Gibbs R.A."/>
            <person name="Cree A."/>
            <person name="Dihn H.H."/>
            <person name="Fowler G."/>
            <person name="Jhangiani S."/>
            <person name="Joshi V."/>
            <person name="Lee S."/>
            <person name="Lewis L.R."/>
            <person name="Nazareth L.V."/>
            <person name="Okwuonu G."/>
            <person name="Santibanez J."/>
            <person name="Warren W.C."/>
            <person name="Mardis E.R."/>
            <person name="Weinstock G.M."/>
            <person name="Wilson R.K."/>
            <person name="Delehaunty K."/>
            <person name="Dooling D."/>
            <person name="Fronik C."/>
            <person name="Fulton L."/>
            <person name="Fulton B."/>
            <person name="Graves T."/>
            <person name="Minx P."/>
            <person name="Sodergren E."/>
            <person name="Birney E."/>
            <person name="Margulies E.H."/>
            <person name="Herrero J."/>
            <person name="Green E.D."/>
            <person name="Haussler D."/>
            <person name="Siepel A."/>
            <person name="Goldman N."/>
            <person name="Pollard K.S."/>
            <person name="Pedersen J.S."/>
            <person name="Lander E.S."/>
            <person name="Kellis M."/>
        </authorList>
    </citation>
    <scope>NUCLEOTIDE SEQUENCE [LARGE SCALE GENOMIC DNA]</scope>
    <source>
        <strain evidence="9">Thorbecke</strain>
    </source>
</reference>
<evidence type="ECO:0000256" key="5">
    <source>
        <dbReference type="SAM" id="Coils"/>
    </source>
</evidence>
<dbReference type="Ensembl" id="ENSOCUT00000025589.2">
    <property type="protein sequence ID" value="ENSOCUP00000018357.2"/>
    <property type="gene ID" value="ENSOCUG00000020915.2"/>
</dbReference>
<accession>G1TMZ0</accession>
<dbReference type="Pfam" id="PF00622">
    <property type="entry name" value="SPRY"/>
    <property type="match status" value="1"/>
</dbReference>
<feature type="domain" description="B30.2/SPRY" evidence="7">
    <location>
        <begin position="265"/>
        <end position="446"/>
    </location>
</feature>
<dbReference type="InterPro" id="IPR001841">
    <property type="entry name" value="Znf_RING"/>
</dbReference>
<reference evidence="8" key="3">
    <citation type="submission" date="2025-09" db="UniProtKB">
        <authorList>
            <consortium name="Ensembl"/>
        </authorList>
    </citation>
    <scope>IDENTIFICATION</scope>
    <source>
        <strain evidence="8">Thorbecke</strain>
    </source>
</reference>
<dbReference type="HOGENOM" id="CLU_013137_0_3_1"/>
<dbReference type="GeneTree" id="ENSGT00940000162409"/>
<evidence type="ECO:0000313" key="8">
    <source>
        <dbReference type="Ensembl" id="ENSOCUP00000018357.2"/>
    </source>
</evidence>
<dbReference type="InterPro" id="IPR003879">
    <property type="entry name" value="Butyrophylin_SPRY"/>
</dbReference>
<name>G1TMZ0_RABIT</name>
<proteinExistence type="predicted"/>
<keyword evidence="2 4" id="KW-0863">Zinc-finger</keyword>
<feature type="coiled-coil region" evidence="5">
    <location>
        <begin position="191"/>
        <end position="218"/>
    </location>
</feature>
<dbReference type="PROSITE" id="PS00518">
    <property type="entry name" value="ZF_RING_1"/>
    <property type="match status" value="1"/>
</dbReference>
<dbReference type="Proteomes" id="UP000001811">
    <property type="component" value="Unplaced"/>
</dbReference>
<dbReference type="InterPro" id="IPR017907">
    <property type="entry name" value="Znf_RING_CS"/>
</dbReference>
<evidence type="ECO:0000256" key="2">
    <source>
        <dbReference type="ARBA" id="ARBA00022771"/>
    </source>
</evidence>
<dbReference type="InterPro" id="IPR001870">
    <property type="entry name" value="B30.2/SPRY"/>
</dbReference>
<reference evidence="8" key="2">
    <citation type="submission" date="2025-08" db="UniProtKB">
        <authorList>
            <consortium name="Ensembl"/>
        </authorList>
    </citation>
    <scope>IDENTIFICATION</scope>
    <source>
        <strain evidence="8">Thorbecke</strain>
    </source>
</reference>
<dbReference type="InterPro" id="IPR050143">
    <property type="entry name" value="TRIM/RBCC"/>
</dbReference>
<dbReference type="SMART" id="SM00449">
    <property type="entry name" value="SPRY"/>
    <property type="match status" value="1"/>
</dbReference>
<dbReference type="PANTHER" id="PTHR24103">
    <property type="entry name" value="E3 UBIQUITIN-PROTEIN LIGASE TRIM"/>
    <property type="match status" value="1"/>
</dbReference>